<dbReference type="FunCoup" id="K3ZJ55">
    <property type="interactions" value="1"/>
</dbReference>
<dbReference type="EMBL" id="AGNK02005117">
    <property type="status" value="NOT_ANNOTATED_CDS"/>
    <property type="molecule type" value="Genomic_DNA"/>
</dbReference>
<evidence type="ECO:0000313" key="2">
    <source>
        <dbReference type="Proteomes" id="UP000004995"/>
    </source>
</evidence>
<keyword evidence="2" id="KW-1185">Reference proteome</keyword>
<dbReference type="InParanoid" id="K3ZJ55"/>
<dbReference type="EnsemblPlants" id="KQK95238">
    <property type="protein sequence ID" value="KQK95238"/>
    <property type="gene ID" value="SETIT_026608mg"/>
</dbReference>
<sequence length="335" mass="36553">MHVGGEGRQPRIPGLQHVHRVHDGRALRRHRVRAPEPDDEHALHLPRVELAVQPSVGGLQDGAAVVELPHPLRQRQRLPAGLLVRGRPAAGHLQQRDAEAVHVGGRARPARVHQVRVHQRRAEPQHDPVPLRPRQDAAPAVEVLVEAALRDELVDEQEALAAVAPADELDQVAVPQLADDPDLRLELPAALRGGLRRQHLDGDVAVLAREAPAVDGAEAAAPELVLLGEVPRRRRHRAVGVPPRSHPFLEVRCFPGALLVGAVGVVVDCAGVPLVRSLPALLPPQQEHHCRTACEQDRERCNRGDDWDHPPPQPSCGSCCCVRWHIGADRSNSQQ</sequence>
<reference evidence="1" key="2">
    <citation type="submission" date="2018-08" db="UniProtKB">
        <authorList>
            <consortium name="EnsemblPlants"/>
        </authorList>
    </citation>
    <scope>IDENTIFICATION</scope>
    <source>
        <strain evidence="1">Yugu1</strain>
    </source>
</reference>
<dbReference type="Gramene" id="KQK95238">
    <property type="protein sequence ID" value="KQK95238"/>
    <property type="gene ID" value="SETIT_026608mg"/>
</dbReference>
<proteinExistence type="predicted"/>
<dbReference type="OMA" id="WHIGADR"/>
<evidence type="ECO:0000313" key="1">
    <source>
        <dbReference type="EnsemblPlants" id="KQK95238"/>
    </source>
</evidence>
<organism evidence="1 2">
    <name type="scientific">Setaria italica</name>
    <name type="common">Foxtail millet</name>
    <name type="synonym">Panicum italicum</name>
    <dbReference type="NCBI Taxonomy" id="4555"/>
    <lineage>
        <taxon>Eukaryota</taxon>
        <taxon>Viridiplantae</taxon>
        <taxon>Streptophyta</taxon>
        <taxon>Embryophyta</taxon>
        <taxon>Tracheophyta</taxon>
        <taxon>Spermatophyta</taxon>
        <taxon>Magnoliopsida</taxon>
        <taxon>Liliopsida</taxon>
        <taxon>Poales</taxon>
        <taxon>Poaceae</taxon>
        <taxon>PACMAD clade</taxon>
        <taxon>Panicoideae</taxon>
        <taxon>Panicodae</taxon>
        <taxon>Paniceae</taxon>
        <taxon>Cenchrinae</taxon>
        <taxon>Setaria</taxon>
    </lineage>
</organism>
<dbReference type="HOGENOM" id="CLU_830027_0_0_1"/>
<name>K3ZJ55_SETIT</name>
<dbReference type="Proteomes" id="UP000004995">
    <property type="component" value="Unassembled WGS sequence"/>
</dbReference>
<dbReference type="AlphaFoldDB" id="K3ZJ55"/>
<protein>
    <submittedName>
        <fullName evidence="1">Uncharacterized protein</fullName>
    </submittedName>
</protein>
<accession>K3ZJ55</accession>
<dbReference type="eggNOG" id="ENOG502R5D0">
    <property type="taxonomic scope" value="Eukaryota"/>
</dbReference>
<reference evidence="2" key="1">
    <citation type="journal article" date="2012" name="Nat. Biotechnol.">
        <title>Reference genome sequence of the model plant Setaria.</title>
        <authorList>
            <person name="Bennetzen J.L."/>
            <person name="Schmutz J."/>
            <person name="Wang H."/>
            <person name="Percifield R."/>
            <person name="Hawkins J."/>
            <person name="Pontaroli A.C."/>
            <person name="Estep M."/>
            <person name="Feng L."/>
            <person name="Vaughn J.N."/>
            <person name="Grimwood J."/>
            <person name="Jenkins J."/>
            <person name="Barry K."/>
            <person name="Lindquist E."/>
            <person name="Hellsten U."/>
            <person name="Deshpande S."/>
            <person name="Wang X."/>
            <person name="Wu X."/>
            <person name="Mitros T."/>
            <person name="Triplett J."/>
            <person name="Yang X."/>
            <person name="Ye C.Y."/>
            <person name="Mauro-Herrera M."/>
            <person name="Wang L."/>
            <person name="Li P."/>
            <person name="Sharma M."/>
            <person name="Sharma R."/>
            <person name="Ronald P.C."/>
            <person name="Panaud O."/>
            <person name="Kellogg E.A."/>
            <person name="Brutnell T.P."/>
            <person name="Doust A.N."/>
            <person name="Tuskan G.A."/>
            <person name="Rokhsar D."/>
            <person name="Devos K.M."/>
        </authorList>
    </citation>
    <scope>NUCLEOTIDE SEQUENCE [LARGE SCALE GENOMIC DNA]</scope>
    <source>
        <strain evidence="2">cv. Yugu1</strain>
    </source>
</reference>